<dbReference type="Proteomes" id="UP001066276">
    <property type="component" value="Chromosome 7"/>
</dbReference>
<evidence type="ECO:0000313" key="3">
    <source>
        <dbReference type="Proteomes" id="UP001066276"/>
    </source>
</evidence>
<name>A0AAV7P4M5_PLEWA</name>
<proteinExistence type="predicted"/>
<organism evidence="2 3">
    <name type="scientific">Pleurodeles waltl</name>
    <name type="common">Iberian ribbed newt</name>
    <dbReference type="NCBI Taxonomy" id="8319"/>
    <lineage>
        <taxon>Eukaryota</taxon>
        <taxon>Metazoa</taxon>
        <taxon>Chordata</taxon>
        <taxon>Craniata</taxon>
        <taxon>Vertebrata</taxon>
        <taxon>Euteleostomi</taxon>
        <taxon>Amphibia</taxon>
        <taxon>Batrachia</taxon>
        <taxon>Caudata</taxon>
        <taxon>Salamandroidea</taxon>
        <taxon>Salamandridae</taxon>
        <taxon>Pleurodelinae</taxon>
        <taxon>Pleurodeles</taxon>
    </lineage>
</organism>
<dbReference type="AlphaFoldDB" id="A0AAV7P4M5"/>
<protein>
    <submittedName>
        <fullName evidence="2">Uncharacterized protein</fullName>
    </submittedName>
</protein>
<dbReference type="EMBL" id="JANPWB010000011">
    <property type="protein sequence ID" value="KAJ1123248.1"/>
    <property type="molecule type" value="Genomic_DNA"/>
</dbReference>
<keyword evidence="3" id="KW-1185">Reference proteome</keyword>
<evidence type="ECO:0000313" key="2">
    <source>
        <dbReference type="EMBL" id="KAJ1123248.1"/>
    </source>
</evidence>
<evidence type="ECO:0000256" key="1">
    <source>
        <dbReference type="SAM" id="MobiDB-lite"/>
    </source>
</evidence>
<sequence>MITSIKIHAGPPTAPSPVDDNNIKKSVDENIYEGPIDFSHSIDTEDSTVRCATVYGSPVGNERSINYTVNDGSPVDDERSLDYTVDDIISVNDKRSVDFTIDEEPNNDGKAVWDTDDGITINRELLPMTKPPSFIPFKASPMPPDTLLDDNEEEEGYSDDECPFGVAHSPSELHVKYQDEDEEDQQYYEEHYTLVAWLEQPSWRTCLRQLSA</sequence>
<reference evidence="2" key="1">
    <citation type="journal article" date="2022" name="bioRxiv">
        <title>Sequencing and chromosome-scale assembly of the giantPleurodeles waltlgenome.</title>
        <authorList>
            <person name="Brown T."/>
            <person name="Elewa A."/>
            <person name="Iarovenko S."/>
            <person name="Subramanian E."/>
            <person name="Araus A.J."/>
            <person name="Petzold A."/>
            <person name="Susuki M."/>
            <person name="Suzuki K.-i.T."/>
            <person name="Hayashi T."/>
            <person name="Toyoda A."/>
            <person name="Oliveira C."/>
            <person name="Osipova E."/>
            <person name="Leigh N.D."/>
            <person name="Simon A."/>
            <person name="Yun M.H."/>
        </authorList>
    </citation>
    <scope>NUCLEOTIDE SEQUENCE</scope>
    <source>
        <strain evidence="2">20211129_DDA</strain>
        <tissue evidence="2">Liver</tissue>
    </source>
</reference>
<gene>
    <name evidence="2" type="ORF">NDU88_001721</name>
</gene>
<feature type="region of interest" description="Disordered" evidence="1">
    <location>
        <begin position="1"/>
        <end position="21"/>
    </location>
</feature>
<comment type="caution">
    <text evidence="2">The sequence shown here is derived from an EMBL/GenBank/DDBJ whole genome shotgun (WGS) entry which is preliminary data.</text>
</comment>
<accession>A0AAV7P4M5</accession>